<name>A0ABU9DMY1_9BACL</name>
<organism evidence="1 2">
    <name type="scientific">Paenibacillus filicis</name>
    <dbReference type="NCBI Taxonomy" id="669464"/>
    <lineage>
        <taxon>Bacteria</taxon>
        <taxon>Bacillati</taxon>
        <taxon>Bacillota</taxon>
        <taxon>Bacilli</taxon>
        <taxon>Bacillales</taxon>
        <taxon>Paenibacillaceae</taxon>
        <taxon>Paenibacillus</taxon>
    </lineage>
</organism>
<reference evidence="1 2" key="1">
    <citation type="submission" date="2024-04" db="EMBL/GenBank/DDBJ databases">
        <title>draft genome sequnece of Paenibacillus filicis.</title>
        <authorList>
            <person name="Kim D.-U."/>
        </authorList>
    </citation>
    <scope>NUCLEOTIDE SEQUENCE [LARGE SCALE GENOMIC DNA]</scope>
    <source>
        <strain evidence="1 2">KACC14197</strain>
    </source>
</reference>
<keyword evidence="2" id="KW-1185">Reference proteome</keyword>
<accession>A0ABU9DMY1</accession>
<proteinExistence type="predicted"/>
<gene>
    <name evidence="1" type="ORF">WMW72_16065</name>
</gene>
<comment type="caution">
    <text evidence="1">The sequence shown here is derived from an EMBL/GenBank/DDBJ whole genome shotgun (WGS) entry which is preliminary data.</text>
</comment>
<sequence>MAWNIGLLCIKADLSTVEKDTYLDVLYRSEEGLHFEEITSVTMESALGVGYVNPWTIIFDTNARFIFDQSFPLEASKKFKVKTFWISESLIYRDYHYGLLKKGGLKTEVKGAAEGIKYLSSKGIQAADTWGEDIILQIIGKEIFNKSEGNAMDDFWDLSYAKYELD</sequence>
<dbReference type="RefSeq" id="WP_341416533.1">
    <property type="nucleotide sequence ID" value="NZ_JBBPCC010000010.1"/>
</dbReference>
<dbReference type="EMBL" id="JBBPCC010000010">
    <property type="protein sequence ID" value="MEK8129423.1"/>
    <property type="molecule type" value="Genomic_DNA"/>
</dbReference>
<dbReference type="Proteomes" id="UP001469365">
    <property type="component" value="Unassembled WGS sequence"/>
</dbReference>
<evidence type="ECO:0000313" key="1">
    <source>
        <dbReference type="EMBL" id="MEK8129423.1"/>
    </source>
</evidence>
<protein>
    <submittedName>
        <fullName evidence="1">Uncharacterized protein</fullName>
    </submittedName>
</protein>
<evidence type="ECO:0000313" key="2">
    <source>
        <dbReference type="Proteomes" id="UP001469365"/>
    </source>
</evidence>